<accession>A0ABN7XG13</accession>
<sequence>LELASKKILLKEEFNLARFEEGDVVIATGKFRIVECANEDGNILILK</sequence>
<dbReference type="EMBL" id="CAJVQB010133392">
    <property type="protein sequence ID" value="CAG8854107.1"/>
    <property type="molecule type" value="Genomic_DNA"/>
</dbReference>
<feature type="non-terminal residue" evidence="1">
    <location>
        <position position="1"/>
    </location>
</feature>
<gene>
    <name evidence="1" type="ORF">GMARGA_LOCUS42928</name>
</gene>
<evidence type="ECO:0000313" key="2">
    <source>
        <dbReference type="Proteomes" id="UP000789901"/>
    </source>
</evidence>
<feature type="non-terminal residue" evidence="1">
    <location>
        <position position="47"/>
    </location>
</feature>
<dbReference type="Proteomes" id="UP000789901">
    <property type="component" value="Unassembled WGS sequence"/>
</dbReference>
<name>A0ABN7XG13_GIGMA</name>
<comment type="caution">
    <text evidence="1">The sequence shown here is derived from an EMBL/GenBank/DDBJ whole genome shotgun (WGS) entry which is preliminary data.</text>
</comment>
<organism evidence="1 2">
    <name type="scientific">Gigaspora margarita</name>
    <dbReference type="NCBI Taxonomy" id="4874"/>
    <lineage>
        <taxon>Eukaryota</taxon>
        <taxon>Fungi</taxon>
        <taxon>Fungi incertae sedis</taxon>
        <taxon>Mucoromycota</taxon>
        <taxon>Glomeromycotina</taxon>
        <taxon>Glomeromycetes</taxon>
        <taxon>Diversisporales</taxon>
        <taxon>Gigasporaceae</taxon>
        <taxon>Gigaspora</taxon>
    </lineage>
</organism>
<protein>
    <submittedName>
        <fullName evidence="1">38730_t:CDS:1</fullName>
    </submittedName>
</protein>
<reference evidence="1 2" key="1">
    <citation type="submission" date="2021-06" db="EMBL/GenBank/DDBJ databases">
        <authorList>
            <person name="Kallberg Y."/>
            <person name="Tangrot J."/>
            <person name="Rosling A."/>
        </authorList>
    </citation>
    <scope>NUCLEOTIDE SEQUENCE [LARGE SCALE GENOMIC DNA]</scope>
    <source>
        <strain evidence="1 2">120-4 pot B 10/14</strain>
    </source>
</reference>
<keyword evidence="2" id="KW-1185">Reference proteome</keyword>
<proteinExistence type="predicted"/>
<evidence type="ECO:0000313" key="1">
    <source>
        <dbReference type="EMBL" id="CAG8854107.1"/>
    </source>
</evidence>